<feature type="domain" description="FHA" evidence="2">
    <location>
        <begin position="26"/>
        <end position="74"/>
    </location>
</feature>
<dbReference type="AlphaFoldDB" id="A0A0J6WL82"/>
<evidence type="ECO:0000259" key="3">
    <source>
        <dbReference type="PROSITE" id="PS50943"/>
    </source>
</evidence>
<protein>
    <submittedName>
        <fullName evidence="4">Anaerobic benzoate catabolism transcriptional regulator</fullName>
    </submittedName>
</protein>
<dbReference type="SUPFAM" id="SSF47413">
    <property type="entry name" value="lambda repressor-like DNA-binding domains"/>
    <property type="match status" value="1"/>
</dbReference>
<dbReference type="SMART" id="SM00240">
    <property type="entry name" value="FHA"/>
    <property type="match status" value="1"/>
</dbReference>
<dbReference type="CDD" id="cd00093">
    <property type="entry name" value="HTH_XRE"/>
    <property type="match status" value="1"/>
</dbReference>
<dbReference type="PROSITE" id="PS50943">
    <property type="entry name" value="HTH_CROC1"/>
    <property type="match status" value="1"/>
</dbReference>
<dbReference type="Pfam" id="PF00498">
    <property type="entry name" value="FHA"/>
    <property type="match status" value="1"/>
</dbReference>
<reference evidence="4 5" key="1">
    <citation type="journal article" date="2015" name="Genome Biol. Evol.">
        <title>Characterization of Three Mycobacterium spp. with Potential Use in Bioremediation by Genome Sequencing and Comparative Genomics.</title>
        <authorList>
            <person name="Das S."/>
            <person name="Pettersson B.M."/>
            <person name="Behra P.R."/>
            <person name="Ramesh M."/>
            <person name="Dasgupta S."/>
            <person name="Bhattacharya A."/>
            <person name="Kirsebom L.A."/>
        </authorList>
    </citation>
    <scope>NUCLEOTIDE SEQUENCE [LARGE SCALE GENOMIC DNA]</scope>
    <source>
        <strain evidence="4 5">DSM 43826</strain>
    </source>
</reference>
<accession>A0A0J6WL82</accession>
<dbReference type="RefSeq" id="WP_053082885.1">
    <property type="nucleotide sequence ID" value="NZ_JYNL01000009.1"/>
</dbReference>
<dbReference type="STRING" id="37916.MCHLDSM_01085"/>
<evidence type="ECO:0000313" key="4">
    <source>
        <dbReference type="EMBL" id="KMO82462.1"/>
    </source>
</evidence>
<dbReference type="InterPro" id="IPR008984">
    <property type="entry name" value="SMAD_FHA_dom_sf"/>
</dbReference>
<dbReference type="PROSITE" id="PS50006">
    <property type="entry name" value="FHA_DOMAIN"/>
    <property type="match status" value="1"/>
</dbReference>
<dbReference type="Gene3D" id="1.10.260.40">
    <property type="entry name" value="lambda repressor-like DNA-binding domains"/>
    <property type="match status" value="2"/>
</dbReference>
<comment type="caution">
    <text evidence="4">The sequence shown here is derived from an EMBL/GenBank/DDBJ whole genome shotgun (WGS) entry which is preliminary data.</text>
</comment>
<dbReference type="InterPro" id="IPR000253">
    <property type="entry name" value="FHA_dom"/>
</dbReference>
<dbReference type="GO" id="GO:0003677">
    <property type="term" value="F:DNA binding"/>
    <property type="evidence" value="ECO:0007669"/>
    <property type="project" value="InterPro"/>
</dbReference>
<dbReference type="SUPFAM" id="SSF49879">
    <property type="entry name" value="SMAD/FHA domain"/>
    <property type="match status" value="1"/>
</dbReference>
<evidence type="ECO:0000259" key="2">
    <source>
        <dbReference type="PROSITE" id="PS50006"/>
    </source>
</evidence>
<keyword evidence="5" id="KW-1185">Reference proteome</keyword>
<name>A0A0J6WL82_9MYCO</name>
<keyword evidence="1" id="KW-0597">Phosphoprotein</keyword>
<dbReference type="SMART" id="SM00530">
    <property type="entry name" value="HTH_XRE"/>
    <property type="match status" value="2"/>
</dbReference>
<dbReference type="Pfam" id="PF01381">
    <property type="entry name" value="HTH_3"/>
    <property type="match status" value="1"/>
</dbReference>
<dbReference type="InterPro" id="IPR010982">
    <property type="entry name" value="Lambda_DNA-bd_dom_sf"/>
</dbReference>
<feature type="domain" description="HTH cro/C1-type" evidence="3">
    <location>
        <begin position="141"/>
        <end position="195"/>
    </location>
</feature>
<dbReference type="InterPro" id="IPR001387">
    <property type="entry name" value="Cro/C1-type_HTH"/>
</dbReference>
<dbReference type="SMR" id="A0A0J6WL82"/>
<sequence length="360" mass="37879" precursor="true">MPEISPLLVATSSATTFAVQPDNGVATLGRDPSATIHIPDNRVSRRHLLFEPREDGWHAVDTSRNGTYLAGERFEDIVISGAMEVHLGAPDGIPVRLTLTETAPPRPADPAEPDADADLEEDFADDTEDVDPIIARVGSQVAARREELGLAQRKLARDGVVAAGALIALEKGRRWPRAKTISKLENALGWPAGHLGELRDEAEASLSTTVEAPLLASAIELHLTTLRASIDRLPDITDPEYTPVATSILADLRNVEQVVANAARTAKGTPAIARTLGAVRQMYGDLMTQAARSPYATLGQRLYATRTAGGLTAEEAANAAGVAAGAVLAVEDGQDVDPVTAAALAALISQLQGPGRIASR</sequence>
<dbReference type="Gene3D" id="2.60.200.20">
    <property type="match status" value="1"/>
</dbReference>
<evidence type="ECO:0000313" key="5">
    <source>
        <dbReference type="Proteomes" id="UP000036513"/>
    </source>
</evidence>
<dbReference type="EMBL" id="JYNL01000009">
    <property type="protein sequence ID" value="KMO82462.1"/>
    <property type="molecule type" value="Genomic_DNA"/>
</dbReference>
<dbReference type="Proteomes" id="UP000036513">
    <property type="component" value="Unassembled WGS sequence"/>
</dbReference>
<dbReference type="PATRIC" id="fig|37916.4.peg.962"/>
<gene>
    <name evidence="4" type="ORF">MCHLDSM_01085</name>
</gene>
<proteinExistence type="predicted"/>
<organism evidence="4 5">
    <name type="scientific">Mycolicibacterium chlorophenolicum</name>
    <dbReference type="NCBI Taxonomy" id="37916"/>
    <lineage>
        <taxon>Bacteria</taxon>
        <taxon>Bacillati</taxon>
        <taxon>Actinomycetota</taxon>
        <taxon>Actinomycetes</taxon>
        <taxon>Mycobacteriales</taxon>
        <taxon>Mycobacteriaceae</taxon>
        <taxon>Mycolicibacterium</taxon>
    </lineage>
</organism>
<evidence type="ECO:0000256" key="1">
    <source>
        <dbReference type="ARBA" id="ARBA00022553"/>
    </source>
</evidence>